<reference evidence="1 2" key="1">
    <citation type="journal article" date="2018" name="Front. Plant Sci.">
        <title>Red Clover (Trifolium pratense) and Zigzag Clover (T. medium) - A Picture of Genomic Similarities and Differences.</title>
        <authorList>
            <person name="Dluhosova J."/>
            <person name="Istvanek J."/>
            <person name="Nedelnik J."/>
            <person name="Repkova J."/>
        </authorList>
    </citation>
    <scope>NUCLEOTIDE SEQUENCE [LARGE SCALE GENOMIC DNA]</scope>
    <source>
        <strain evidence="2">cv. 10/8</strain>
        <tissue evidence="1">Leaf</tissue>
    </source>
</reference>
<protein>
    <submittedName>
        <fullName evidence="1">Uncharacterized protein</fullName>
    </submittedName>
</protein>
<evidence type="ECO:0000313" key="2">
    <source>
        <dbReference type="Proteomes" id="UP000265520"/>
    </source>
</evidence>
<evidence type="ECO:0000313" key="1">
    <source>
        <dbReference type="EMBL" id="MCI75306.1"/>
    </source>
</evidence>
<keyword evidence="2" id="KW-1185">Reference proteome</keyword>
<name>A0A392US33_9FABA</name>
<sequence length="33" mass="3509">MSGRMVIETPVSGSVVTTLVSLDCPVSVFGRHF</sequence>
<organism evidence="1 2">
    <name type="scientific">Trifolium medium</name>
    <dbReference type="NCBI Taxonomy" id="97028"/>
    <lineage>
        <taxon>Eukaryota</taxon>
        <taxon>Viridiplantae</taxon>
        <taxon>Streptophyta</taxon>
        <taxon>Embryophyta</taxon>
        <taxon>Tracheophyta</taxon>
        <taxon>Spermatophyta</taxon>
        <taxon>Magnoliopsida</taxon>
        <taxon>eudicotyledons</taxon>
        <taxon>Gunneridae</taxon>
        <taxon>Pentapetalae</taxon>
        <taxon>rosids</taxon>
        <taxon>fabids</taxon>
        <taxon>Fabales</taxon>
        <taxon>Fabaceae</taxon>
        <taxon>Papilionoideae</taxon>
        <taxon>50 kb inversion clade</taxon>
        <taxon>NPAAA clade</taxon>
        <taxon>Hologalegina</taxon>
        <taxon>IRL clade</taxon>
        <taxon>Trifolieae</taxon>
        <taxon>Trifolium</taxon>
    </lineage>
</organism>
<feature type="non-terminal residue" evidence="1">
    <location>
        <position position="33"/>
    </location>
</feature>
<comment type="caution">
    <text evidence="1">The sequence shown here is derived from an EMBL/GenBank/DDBJ whole genome shotgun (WGS) entry which is preliminary data.</text>
</comment>
<dbReference type="AlphaFoldDB" id="A0A392US33"/>
<accession>A0A392US33</accession>
<dbReference type="Proteomes" id="UP000265520">
    <property type="component" value="Unassembled WGS sequence"/>
</dbReference>
<proteinExistence type="predicted"/>
<dbReference type="EMBL" id="LXQA010879533">
    <property type="protein sequence ID" value="MCI75306.1"/>
    <property type="molecule type" value="Genomic_DNA"/>
</dbReference>